<evidence type="ECO:0008006" key="3">
    <source>
        <dbReference type="Google" id="ProtNLM"/>
    </source>
</evidence>
<organism evidence="1 2">
    <name type="scientific">Brevibacterium antiquum CNRZ 918</name>
    <dbReference type="NCBI Taxonomy" id="1255637"/>
    <lineage>
        <taxon>Bacteria</taxon>
        <taxon>Bacillati</taxon>
        <taxon>Actinomycetota</taxon>
        <taxon>Actinomycetes</taxon>
        <taxon>Micrococcales</taxon>
        <taxon>Brevibacteriaceae</taxon>
        <taxon>Brevibacterium</taxon>
    </lineage>
</organism>
<reference evidence="1 2" key="1">
    <citation type="submission" date="2017-03" db="EMBL/GenBank/DDBJ databases">
        <authorList>
            <person name="Afonso C.L."/>
            <person name="Miller P.J."/>
            <person name="Scott M.A."/>
            <person name="Spackman E."/>
            <person name="Goraichik I."/>
            <person name="Dimitrov K.M."/>
            <person name="Suarez D.L."/>
            <person name="Swayne D.E."/>
        </authorList>
    </citation>
    <scope>NUCLEOTIDE SEQUENCE [LARGE SCALE GENOMIC DNA]</scope>
    <source>
        <strain evidence="1 2">CNRZ 918</strain>
    </source>
</reference>
<evidence type="ECO:0000313" key="1">
    <source>
        <dbReference type="EMBL" id="SMX74815.1"/>
    </source>
</evidence>
<accession>A0A2H1IHZ1</accession>
<dbReference type="OrthoDB" id="6630012at2"/>
<dbReference type="Pfam" id="PF09952">
    <property type="entry name" value="AbiEi_2"/>
    <property type="match status" value="1"/>
</dbReference>
<name>A0A2H1IHZ1_9MICO</name>
<gene>
    <name evidence="1" type="ORF">BANT918_01023</name>
</gene>
<protein>
    <recommendedName>
        <fullName evidence="3">Transcriptional regulator, AbiEi antitoxin, Type IV TA system</fullName>
    </recommendedName>
</protein>
<dbReference type="AlphaFoldDB" id="A0A2H1IHZ1"/>
<sequence>MNDLNVGRGHGAVHGEAIAANELTERIVERILALHPDIVAATNVVRETFEADVELTVPTRDGPRDVVVEISWGTQGGLARRYRHMRSRVGGPVVLGLPYVDTRTARRLRAEGIPFIDASGNAWIDLPGFYVEVDGRRPVMEGPDRRRAGIGELSVAGLRVAFVVLIDPSLLLQPVRKVAQAARVSTGSAQAALVSMAESGLIVRGRAGRLKDPEALARTWLSGYWSRLLPKLKEETVFGPKPEWWTEGGGDSTVIRGRVSGDAALAALTDRIVPTTTIVYGEPSWLDVRRRARLSAAGTGSRVILRERFWDPEVLAEALGESATVPPLLVYADCRASADPRVREIADELDHLPVVQGAQR</sequence>
<proteinExistence type="predicted"/>
<dbReference type="EMBL" id="FXZD01000002">
    <property type="protein sequence ID" value="SMX74815.1"/>
    <property type="molecule type" value="Genomic_DNA"/>
</dbReference>
<dbReference type="RefSeq" id="WP_145996940.1">
    <property type="nucleotide sequence ID" value="NZ_FXZD01000002.1"/>
</dbReference>
<dbReference type="InterPro" id="IPR019238">
    <property type="entry name" value="AbiEi_2"/>
</dbReference>
<dbReference type="Proteomes" id="UP000234433">
    <property type="component" value="Unassembled WGS sequence"/>
</dbReference>
<evidence type="ECO:0000313" key="2">
    <source>
        <dbReference type="Proteomes" id="UP000234433"/>
    </source>
</evidence>